<dbReference type="PANTHER" id="PTHR34719">
    <property type="entry name" value="NICKEL-RESPONSIVE REGULATOR"/>
    <property type="match status" value="1"/>
</dbReference>
<comment type="caution">
    <text evidence="2">The sequence shown here is derived from an EMBL/GenBank/DDBJ whole genome shotgun (WGS) entry which is preliminary data.</text>
</comment>
<evidence type="ECO:0000313" key="2">
    <source>
        <dbReference type="EMBL" id="HGM59376.1"/>
    </source>
</evidence>
<protein>
    <submittedName>
        <fullName evidence="2">CopG family ribbon-helix-helix protein</fullName>
    </submittedName>
</protein>
<dbReference type="GO" id="GO:0006355">
    <property type="term" value="P:regulation of DNA-templated transcription"/>
    <property type="evidence" value="ECO:0007669"/>
    <property type="project" value="TreeGrafter"/>
</dbReference>
<dbReference type="Pfam" id="PF08753">
    <property type="entry name" value="NikR_C"/>
    <property type="match status" value="1"/>
</dbReference>
<dbReference type="InterPro" id="IPR045865">
    <property type="entry name" value="ACT-like_dom_sf"/>
</dbReference>
<dbReference type="InterPro" id="IPR050192">
    <property type="entry name" value="CopG/NikR_regulator"/>
</dbReference>
<sequence>MQKLGVKSRSRIVQEALRLFINEYKWRFSQKVHGIIGVVYDHNVSGVDDELTDIQHEYLENIISTIHIHLTRDKCMLIIVMKSEGDRLYELVSRLINTRGVLLVRPMVLEVE</sequence>
<dbReference type="GO" id="GO:0003677">
    <property type="term" value="F:DNA binding"/>
    <property type="evidence" value="ECO:0007669"/>
    <property type="project" value="TreeGrafter"/>
</dbReference>
<feature type="domain" description="Transcription factor NikR nickel binding C-terminal" evidence="1">
    <location>
        <begin position="34"/>
        <end position="106"/>
    </location>
</feature>
<dbReference type="EMBL" id="DTBJ01000061">
    <property type="protein sequence ID" value="HGM59376.1"/>
    <property type="molecule type" value="Genomic_DNA"/>
</dbReference>
<dbReference type="SUPFAM" id="SSF55021">
    <property type="entry name" value="ACT-like"/>
    <property type="match status" value="1"/>
</dbReference>
<dbReference type="Gene3D" id="3.30.70.1150">
    <property type="entry name" value="ACT-like. Chain A, domain 2"/>
    <property type="match status" value="1"/>
</dbReference>
<gene>
    <name evidence="2" type="ORF">ENU14_07345</name>
</gene>
<dbReference type="PANTHER" id="PTHR34719:SF2">
    <property type="entry name" value="NICKEL-RESPONSIVE REGULATOR"/>
    <property type="match status" value="1"/>
</dbReference>
<reference evidence="2" key="1">
    <citation type="journal article" date="2020" name="mSystems">
        <title>Genome- and Community-Level Interaction Insights into Carbon Utilization and Element Cycling Functions of Hydrothermarchaeota in Hydrothermal Sediment.</title>
        <authorList>
            <person name="Zhou Z."/>
            <person name="Liu Y."/>
            <person name="Xu W."/>
            <person name="Pan J."/>
            <person name="Luo Z.H."/>
            <person name="Li M."/>
        </authorList>
    </citation>
    <scope>NUCLEOTIDE SEQUENCE [LARGE SCALE GENOMIC DNA]</scope>
    <source>
        <strain evidence="2">SpSt-642</strain>
    </source>
</reference>
<proteinExistence type="predicted"/>
<evidence type="ECO:0000259" key="1">
    <source>
        <dbReference type="Pfam" id="PF08753"/>
    </source>
</evidence>
<organism evidence="2">
    <name type="scientific">Staphylothermus marinus</name>
    <dbReference type="NCBI Taxonomy" id="2280"/>
    <lineage>
        <taxon>Archaea</taxon>
        <taxon>Thermoproteota</taxon>
        <taxon>Thermoprotei</taxon>
        <taxon>Desulfurococcales</taxon>
        <taxon>Desulfurococcaceae</taxon>
        <taxon>Staphylothermus</taxon>
    </lineage>
</organism>
<dbReference type="InterPro" id="IPR027271">
    <property type="entry name" value="Acetolactate_synth/TF_NikR_C"/>
</dbReference>
<dbReference type="InterPro" id="IPR014864">
    <property type="entry name" value="TF_NikR_Ni-bd_C"/>
</dbReference>
<dbReference type="AlphaFoldDB" id="A0A7C4D9M8"/>
<name>A0A7C4D9M8_STAMA</name>
<accession>A0A7C4D9M8</accession>